<dbReference type="Proteomes" id="UP000633263">
    <property type="component" value="Unassembled WGS sequence"/>
</dbReference>
<comment type="caution">
    <text evidence="1">The sequence shown here is derived from an EMBL/GenBank/DDBJ whole genome shotgun (WGS) entry which is preliminary data.</text>
</comment>
<dbReference type="RefSeq" id="WP_188636912.1">
    <property type="nucleotide sequence ID" value="NZ_BMNN01000006.1"/>
</dbReference>
<accession>A0ABQ2CSY3</accession>
<reference evidence="2" key="1">
    <citation type="journal article" date="2019" name="Int. J. Syst. Evol. Microbiol.">
        <title>The Global Catalogue of Microorganisms (GCM) 10K type strain sequencing project: providing services to taxonomists for standard genome sequencing and annotation.</title>
        <authorList>
            <consortium name="The Broad Institute Genomics Platform"/>
            <consortium name="The Broad Institute Genome Sequencing Center for Infectious Disease"/>
            <person name="Wu L."/>
            <person name="Ma J."/>
        </authorList>
    </citation>
    <scope>NUCLEOTIDE SEQUENCE [LARGE SCALE GENOMIC DNA]</scope>
    <source>
        <strain evidence="2">JCM 11590</strain>
    </source>
</reference>
<protein>
    <submittedName>
        <fullName evidence="1">Uncharacterized protein</fullName>
    </submittedName>
</protein>
<name>A0ABQ2CSY3_9GAMM</name>
<proteinExistence type="predicted"/>
<dbReference type="EMBL" id="BMNN01000006">
    <property type="protein sequence ID" value="GGJ06370.1"/>
    <property type="molecule type" value="Genomic_DNA"/>
</dbReference>
<evidence type="ECO:0000313" key="2">
    <source>
        <dbReference type="Proteomes" id="UP000633263"/>
    </source>
</evidence>
<gene>
    <name evidence="1" type="ORF">GCM10009083_24190</name>
</gene>
<keyword evidence="2" id="KW-1185">Reference proteome</keyword>
<evidence type="ECO:0000313" key="1">
    <source>
        <dbReference type="EMBL" id="GGJ06370.1"/>
    </source>
</evidence>
<sequence>MKLTKWHFELHDGKGGIVIYGQPVSKEQVIEDCQARFGEERLREVTHG</sequence>
<organism evidence="1 2">
    <name type="scientific">Halopseudomonas pertucinogena</name>
    <dbReference type="NCBI Taxonomy" id="86175"/>
    <lineage>
        <taxon>Bacteria</taxon>
        <taxon>Pseudomonadati</taxon>
        <taxon>Pseudomonadota</taxon>
        <taxon>Gammaproteobacteria</taxon>
        <taxon>Pseudomonadales</taxon>
        <taxon>Pseudomonadaceae</taxon>
        <taxon>Halopseudomonas</taxon>
    </lineage>
</organism>